<evidence type="ECO:0000256" key="3">
    <source>
        <dbReference type="ARBA" id="ARBA00023163"/>
    </source>
</evidence>
<keyword evidence="2 5" id="KW-0238">DNA-binding</keyword>
<dbReference type="InterPro" id="IPR003313">
    <property type="entry name" value="AraC-bd"/>
</dbReference>
<comment type="caution">
    <text evidence="5">The sequence shown here is derived from an EMBL/GenBank/DDBJ whole genome shotgun (WGS) entry which is preliminary data.</text>
</comment>
<dbReference type="Pfam" id="PF02311">
    <property type="entry name" value="AraC_binding"/>
    <property type="match status" value="1"/>
</dbReference>
<accession>A0A839TTP6</accession>
<dbReference type="InterPro" id="IPR018060">
    <property type="entry name" value="HTH_AraC"/>
</dbReference>
<dbReference type="PROSITE" id="PS01124">
    <property type="entry name" value="HTH_ARAC_FAMILY_2"/>
    <property type="match status" value="1"/>
</dbReference>
<proteinExistence type="predicted"/>
<evidence type="ECO:0000313" key="5">
    <source>
        <dbReference type="EMBL" id="MBB3128659.1"/>
    </source>
</evidence>
<dbReference type="PANTHER" id="PTHR43280">
    <property type="entry name" value="ARAC-FAMILY TRANSCRIPTIONAL REGULATOR"/>
    <property type="match status" value="1"/>
</dbReference>
<dbReference type="PANTHER" id="PTHR43280:SF2">
    <property type="entry name" value="HTH-TYPE TRANSCRIPTIONAL REGULATOR EXSA"/>
    <property type="match status" value="1"/>
</dbReference>
<gene>
    <name evidence="5" type="ORF">FHS19_003313</name>
</gene>
<dbReference type="Pfam" id="PF12833">
    <property type="entry name" value="HTH_18"/>
    <property type="match status" value="1"/>
</dbReference>
<dbReference type="PRINTS" id="PR00032">
    <property type="entry name" value="HTHARAC"/>
</dbReference>
<evidence type="ECO:0000256" key="2">
    <source>
        <dbReference type="ARBA" id="ARBA00023125"/>
    </source>
</evidence>
<evidence type="ECO:0000256" key="1">
    <source>
        <dbReference type="ARBA" id="ARBA00023015"/>
    </source>
</evidence>
<keyword evidence="3" id="KW-0804">Transcription</keyword>
<evidence type="ECO:0000313" key="6">
    <source>
        <dbReference type="Proteomes" id="UP000517523"/>
    </source>
</evidence>
<dbReference type="SUPFAM" id="SSF46689">
    <property type="entry name" value="Homeodomain-like"/>
    <property type="match status" value="2"/>
</dbReference>
<evidence type="ECO:0000259" key="4">
    <source>
        <dbReference type="PROSITE" id="PS01124"/>
    </source>
</evidence>
<dbReference type="SUPFAM" id="SSF51215">
    <property type="entry name" value="Regulatory protein AraC"/>
    <property type="match status" value="1"/>
</dbReference>
<dbReference type="EMBL" id="JACHXJ010000002">
    <property type="protein sequence ID" value="MBB3128659.1"/>
    <property type="molecule type" value="Genomic_DNA"/>
</dbReference>
<dbReference type="InterPro" id="IPR020449">
    <property type="entry name" value="Tscrpt_reg_AraC-type_HTH"/>
</dbReference>
<dbReference type="GO" id="GO:0003700">
    <property type="term" value="F:DNA-binding transcription factor activity"/>
    <property type="evidence" value="ECO:0007669"/>
    <property type="project" value="InterPro"/>
</dbReference>
<sequence length="255" mass="30770">MGAKIEYLYYETRSPQHYQDLHRHHCYEIVYYRTGVGYTNIDKRPFPYHENTFSFMNPFCNHDRHTSMETEFIAIGFSFDFPVTFENGVFYDSHNEVLRRLNQMKEEMFTGRIHYRFRLELLVQDLVIELDRMLNGQRKAHEEEWHAYVKNYMDLHFNEKINLQTLASLTAYSYDRFRHKFKESTGFSPHHYLLVKRLESAKEKLLLTNKSVTEISQECGFSSSSQFCHLFKKRFNEIPSKFRIDKLFSENNESN</sequence>
<protein>
    <submittedName>
        <fullName evidence="5">AraC-like DNA-binding protein</fullName>
    </submittedName>
</protein>
<organism evidence="5 6">
    <name type="scientific">Paenibacillus rhizosphaerae</name>
    <dbReference type="NCBI Taxonomy" id="297318"/>
    <lineage>
        <taxon>Bacteria</taxon>
        <taxon>Bacillati</taxon>
        <taxon>Bacillota</taxon>
        <taxon>Bacilli</taxon>
        <taxon>Bacillales</taxon>
        <taxon>Paenibacillaceae</taxon>
        <taxon>Paenibacillus</taxon>
    </lineage>
</organism>
<feature type="domain" description="HTH araC/xylS-type" evidence="4">
    <location>
        <begin position="147"/>
        <end position="245"/>
    </location>
</feature>
<name>A0A839TTP6_9BACL</name>
<dbReference type="Gene3D" id="1.10.10.60">
    <property type="entry name" value="Homeodomain-like"/>
    <property type="match status" value="2"/>
</dbReference>
<dbReference type="RefSeq" id="WP_183582802.1">
    <property type="nucleotide sequence ID" value="NZ_JACHXJ010000002.1"/>
</dbReference>
<dbReference type="InterPro" id="IPR009057">
    <property type="entry name" value="Homeodomain-like_sf"/>
</dbReference>
<dbReference type="AlphaFoldDB" id="A0A839TTP6"/>
<keyword evidence="1" id="KW-0805">Transcription regulation</keyword>
<dbReference type="InterPro" id="IPR037923">
    <property type="entry name" value="HTH-like"/>
</dbReference>
<dbReference type="Proteomes" id="UP000517523">
    <property type="component" value="Unassembled WGS sequence"/>
</dbReference>
<dbReference type="GO" id="GO:0043565">
    <property type="term" value="F:sequence-specific DNA binding"/>
    <property type="evidence" value="ECO:0007669"/>
    <property type="project" value="InterPro"/>
</dbReference>
<dbReference type="SMART" id="SM00342">
    <property type="entry name" value="HTH_ARAC"/>
    <property type="match status" value="1"/>
</dbReference>
<reference evidence="5 6" key="1">
    <citation type="submission" date="2020-08" db="EMBL/GenBank/DDBJ databases">
        <title>Genomic Encyclopedia of Type Strains, Phase III (KMG-III): the genomes of soil and plant-associated and newly described type strains.</title>
        <authorList>
            <person name="Whitman W."/>
        </authorList>
    </citation>
    <scope>NUCLEOTIDE SEQUENCE [LARGE SCALE GENOMIC DNA]</scope>
    <source>
        <strain evidence="5 6">CECT 5831</strain>
    </source>
</reference>